<sequence>MPLSKIIAPSCAAKFGPDVFANNGLLKDPEIYIDSKSISFENRTSITSYLASEAHKTKYEQYLKKQSNRQTTNCY</sequence>
<dbReference type="OrthoDB" id="2425970at2759"/>
<evidence type="ECO:0000313" key="1">
    <source>
        <dbReference type="EMBL" id="KAF0469045.1"/>
    </source>
</evidence>
<organism evidence="1 2">
    <name type="scientific">Gigaspora margarita</name>
    <dbReference type="NCBI Taxonomy" id="4874"/>
    <lineage>
        <taxon>Eukaryota</taxon>
        <taxon>Fungi</taxon>
        <taxon>Fungi incertae sedis</taxon>
        <taxon>Mucoromycota</taxon>
        <taxon>Glomeromycotina</taxon>
        <taxon>Glomeromycetes</taxon>
        <taxon>Diversisporales</taxon>
        <taxon>Gigasporaceae</taxon>
        <taxon>Gigaspora</taxon>
    </lineage>
</organism>
<dbReference type="EMBL" id="WTPW01000928">
    <property type="protein sequence ID" value="KAF0469045.1"/>
    <property type="molecule type" value="Genomic_DNA"/>
</dbReference>
<proteinExistence type="predicted"/>
<dbReference type="AlphaFoldDB" id="A0A8H3XK46"/>
<dbReference type="Proteomes" id="UP000439903">
    <property type="component" value="Unassembled WGS sequence"/>
</dbReference>
<accession>A0A8H3XK46</accession>
<keyword evidence="2" id="KW-1185">Reference proteome</keyword>
<name>A0A8H3XK46_GIGMA</name>
<evidence type="ECO:0000313" key="2">
    <source>
        <dbReference type="Proteomes" id="UP000439903"/>
    </source>
</evidence>
<comment type="caution">
    <text evidence="1">The sequence shown here is derived from an EMBL/GenBank/DDBJ whole genome shotgun (WGS) entry which is preliminary data.</text>
</comment>
<reference evidence="1 2" key="1">
    <citation type="journal article" date="2019" name="Environ. Microbiol.">
        <title>At the nexus of three kingdoms: the genome of the mycorrhizal fungus Gigaspora margarita provides insights into plant, endobacterial and fungal interactions.</title>
        <authorList>
            <person name="Venice F."/>
            <person name="Ghignone S."/>
            <person name="Salvioli di Fossalunga A."/>
            <person name="Amselem J."/>
            <person name="Novero M."/>
            <person name="Xianan X."/>
            <person name="Sedzielewska Toro K."/>
            <person name="Morin E."/>
            <person name="Lipzen A."/>
            <person name="Grigoriev I.V."/>
            <person name="Henrissat B."/>
            <person name="Martin F.M."/>
            <person name="Bonfante P."/>
        </authorList>
    </citation>
    <scope>NUCLEOTIDE SEQUENCE [LARGE SCALE GENOMIC DNA]</scope>
    <source>
        <strain evidence="1 2">BEG34</strain>
    </source>
</reference>
<protein>
    <submittedName>
        <fullName evidence="1">Uncharacterized protein</fullName>
    </submittedName>
</protein>
<gene>
    <name evidence="1" type="ORF">F8M41_025660</name>
</gene>